<dbReference type="OrthoDB" id="5418055at2759"/>
<organism evidence="3 4">
    <name type="scientific">Habropoda laboriosa</name>
    <dbReference type="NCBI Taxonomy" id="597456"/>
    <lineage>
        <taxon>Eukaryota</taxon>
        <taxon>Metazoa</taxon>
        <taxon>Ecdysozoa</taxon>
        <taxon>Arthropoda</taxon>
        <taxon>Hexapoda</taxon>
        <taxon>Insecta</taxon>
        <taxon>Pterygota</taxon>
        <taxon>Neoptera</taxon>
        <taxon>Endopterygota</taxon>
        <taxon>Hymenoptera</taxon>
        <taxon>Apocrita</taxon>
        <taxon>Aculeata</taxon>
        <taxon>Apoidea</taxon>
        <taxon>Anthophila</taxon>
        <taxon>Apidae</taxon>
        <taxon>Habropoda</taxon>
    </lineage>
</organism>
<accession>A0A0L7R781</accession>
<dbReference type="PRINTS" id="PR00449">
    <property type="entry name" value="RASTRNSFRMNG"/>
</dbReference>
<dbReference type="SMART" id="SM00176">
    <property type="entry name" value="RAN"/>
    <property type="match status" value="1"/>
</dbReference>
<reference evidence="3 4" key="1">
    <citation type="submission" date="2015-07" db="EMBL/GenBank/DDBJ databases">
        <title>The genome of Habropoda laboriosa.</title>
        <authorList>
            <person name="Pan H."/>
            <person name="Kapheim K."/>
        </authorList>
    </citation>
    <scope>NUCLEOTIDE SEQUENCE [LARGE SCALE GENOMIC DNA]</scope>
    <source>
        <strain evidence="3">0110345459</strain>
    </source>
</reference>
<protein>
    <submittedName>
        <fullName evidence="3">Ras-related protein RabJ</fullName>
    </submittedName>
</protein>
<dbReference type="CDD" id="cd00154">
    <property type="entry name" value="Rab"/>
    <property type="match status" value="1"/>
</dbReference>
<dbReference type="Pfam" id="PF00071">
    <property type="entry name" value="Ras"/>
    <property type="match status" value="1"/>
</dbReference>
<dbReference type="GO" id="GO:0005525">
    <property type="term" value="F:GTP binding"/>
    <property type="evidence" value="ECO:0007669"/>
    <property type="project" value="InterPro"/>
</dbReference>
<dbReference type="AlphaFoldDB" id="A0A0L7R781"/>
<sequence>MKTLMGKVVALGSQGVGKTSMIIRYTGKTFNEHVSPTIGASFSTCKFNMENARIVLQVWDTAGQEKFKSMAPMYYRNANAAMLVFDLTQYNTFAAMKGWVTELRRKVEDTMVLVVVGNKSDLRKERQVEAEEGRVYATKIGATYHETSVLQNEGIENVFFTIGKGLLGLSSTEHDTTSVRICESKNLNSSTTDVSLTPSLEESAENLSIAHGIQERPHKCC</sequence>
<keyword evidence="4" id="KW-1185">Reference proteome</keyword>
<dbReference type="Proteomes" id="UP000053825">
    <property type="component" value="Unassembled WGS sequence"/>
</dbReference>
<dbReference type="Gene3D" id="3.40.50.300">
    <property type="entry name" value="P-loop containing nucleotide triphosphate hydrolases"/>
    <property type="match status" value="1"/>
</dbReference>
<dbReference type="EMBL" id="KQ414646">
    <property type="protein sequence ID" value="KOC66616.1"/>
    <property type="molecule type" value="Genomic_DNA"/>
</dbReference>
<dbReference type="SMART" id="SM00173">
    <property type="entry name" value="RAS"/>
    <property type="match status" value="1"/>
</dbReference>
<evidence type="ECO:0000256" key="1">
    <source>
        <dbReference type="ARBA" id="ARBA00006270"/>
    </source>
</evidence>
<keyword evidence="2" id="KW-0547">Nucleotide-binding</keyword>
<dbReference type="PROSITE" id="PS51419">
    <property type="entry name" value="RAB"/>
    <property type="match status" value="1"/>
</dbReference>
<dbReference type="FunFam" id="3.40.50.300:FF:000808">
    <property type="entry name" value="Small GTP-binding protein, putative"/>
    <property type="match status" value="1"/>
</dbReference>
<dbReference type="STRING" id="597456.A0A0L7R781"/>
<gene>
    <name evidence="3" type="ORF">WH47_09009</name>
</gene>
<dbReference type="NCBIfam" id="TIGR00231">
    <property type="entry name" value="small_GTP"/>
    <property type="match status" value="1"/>
</dbReference>
<dbReference type="SUPFAM" id="SSF52540">
    <property type="entry name" value="P-loop containing nucleoside triphosphate hydrolases"/>
    <property type="match status" value="1"/>
</dbReference>
<dbReference type="PROSITE" id="PS51420">
    <property type="entry name" value="RHO"/>
    <property type="match status" value="1"/>
</dbReference>
<dbReference type="SMART" id="SM00175">
    <property type="entry name" value="RAB"/>
    <property type="match status" value="1"/>
</dbReference>
<dbReference type="PROSITE" id="PS51421">
    <property type="entry name" value="RAS"/>
    <property type="match status" value="1"/>
</dbReference>
<comment type="similarity">
    <text evidence="1">Belongs to the small GTPase superfamily. Rab family.</text>
</comment>
<dbReference type="InterPro" id="IPR027417">
    <property type="entry name" value="P-loop_NTPase"/>
</dbReference>
<evidence type="ECO:0000256" key="2">
    <source>
        <dbReference type="ARBA" id="ARBA00022741"/>
    </source>
</evidence>
<dbReference type="InterPro" id="IPR001806">
    <property type="entry name" value="Small_GTPase"/>
</dbReference>
<dbReference type="GO" id="GO:0003924">
    <property type="term" value="F:GTPase activity"/>
    <property type="evidence" value="ECO:0007669"/>
    <property type="project" value="InterPro"/>
</dbReference>
<proteinExistence type="inferred from homology"/>
<name>A0A0L7R781_9HYME</name>
<dbReference type="PANTHER" id="PTHR47978">
    <property type="match status" value="1"/>
</dbReference>
<evidence type="ECO:0000313" key="4">
    <source>
        <dbReference type="Proteomes" id="UP000053825"/>
    </source>
</evidence>
<dbReference type="SMART" id="SM00174">
    <property type="entry name" value="RHO"/>
    <property type="match status" value="1"/>
</dbReference>
<dbReference type="InterPro" id="IPR005225">
    <property type="entry name" value="Small_GTP-bd"/>
</dbReference>
<evidence type="ECO:0000313" key="3">
    <source>
        <dbReference type="EMBL" id="KOC66616.1"/>
    </source>
</evidence>